<accession>A0A3G8F202</accession>
<proteinExistence type="predicted"/>
<protein>
    <submittedName>
        <fullName evidence="1">DNA primase</fullName>
    </submittedName>
</protein>
<organism evidence="1 2">
    <name type="scientific">Pectobacterium phage Arno160</name>
    <dbReference type="NCBI Taxonomy" id="2488835"/>
    <lineage>
        <taxon>Viruses</taxon>
        <taxon>Duplodnaviria</taxon>
        <taxon>Heunggongvirae</taxon>
        <taxon>Uroviricota</taxon>
        <taxon>Caudoviricetes</taxon>
        <taxon>Autographivirales</taxon>
        <taxon>Autonotataviridae</taxon>
        <taxon>Melnykvirinae</taxon>
        <taxon>Wanjuvirus</taxon>
        <taxon>Wanjuvirus arno160</taxon>
    </lineage>
</organism>
<gene>
    <name evidence="1" type="ORF">Arno160_gp14</name>
</gene>
<dbReference type="Proteomes" id="UP000276370">
    <property type="component" value="Segment"/>
</dbReference>
<keyword evidence="2" id="KW-1185">Reference proteome</keyword>
<sequence>MAKHIEERLWLPQARILPIGGDGKVIHRGCGTRPSLFIKNDPDKYWCFCHRCHGRGYAVKGQPRVKMKLPQKTGWVPQEQIPLLSAIVKEPYNFTELFSRFPISRYVSILTFSPDTKRIYFPDESGSLMGLDVTGQANVRMYSPYKHNMAVYTGGSAVRLVITGNLVEYLDMVYQNHACILVYSSNGEKPALAALSLIYGNYASIVTGLGLSDKFKRDIRPFTG</sequence>
<evidence type="ECO:0000313" key="1">
    <source>
        <dbReference type="EMBL" id="AZF88076.1"/>
    </source>
</evidence>
<reference evidence="1" key="1">
    <citation type="submission" date="2018-10" db="EMBL/GenBank/DDBJ databases">
        <authorList>
            <person name="Shneider M.M."/>
            <person name="Kabilov M.R."/>
            <person name="Miroshnikov K.A."/>
        </authorList>
    </citation>
    <scope>NUCLEOTIDE SEQUENCE [LARGE SCALE GENOMIC DNA]</scope>
</reference>
<evidence type="ECO:0000313" key="2">
    <source>
        <dbReference type="Proteomes" id="UP000276370"/>
    </source>
</evidence>
<name>A0A3G8F202_9CAUD</name>
<dbReference type="EMBL" id="MK053931">
    <property type="protein sequence ID" value="AZF88076.1"/>
    <property type="molecule type" value="Genomic_DNA"/>
</dbReference>